<dbReference type="SUPFAM" id="SSF55073">
    <property type="entry name" value="Nucleotide cyclase"/>
    <property type="match status" value="1"/>
</dbReference>
<dbReference type="PANTHER" id="PTHR44757:SF2">
    <property type="entry name" value="BIOFILM ARCHITECTURE MAINTENANCE PROTEIN MBAA"/>
    <property type="match status" value="1"/>
</dbReference>
<dbReference type="Gene3D" id="3.30.70.270">
    <property type="match status" value="1"/>
</dbReference>
<dbReference type="SMART" id="SM00091">
    <property type="entry name" value="PAS"/>
    <property type="match status" value="2"/>
</dbReference>
<dbReference type="PROSITE" id="PS50887">
    <property type="entry name" value="GGDEF"/>
    <property type="match status" value="1"/>
</dbReference>
<dbReference type="NCBIfam" id="TIGR00254">
    <property type="entry name" value="GGDEF"/>
    <property type="match status" value="1"/>
</dbReference>
<name>A0A2W4WGL9_9CYAN</name>
<comment type="caution">
    <text evidence="5">The sequence shown here is derived from an EMBL/GenBank/DDBJ whole genome shotgun (WGS) entry which is preliminary data.</text>
</comment>
<accession>A0A2W4WGL9</accession>
<dbReference type="CDD" id="cd01948">
    <property type="entry name" value="EAL"/>
    <property type="match status" value="1"/>
</dbReference>
<protein>
    <submittedName>
        <fullName evidence="5">Diguanylate cyclase</fullName>
    </submittedName>
</protein>
<dbReference type="SMART" id="SM00065">
    <property type="entry name" value="GAF"/>
    <property type="match status" value="1"/>
</dbReference>
<feature type="domain" description="EAL" evidence="3">
    <location>
        <begin position="676"/>
        <end position="930"/>
    </location>
</feature>
<dbReference type="Gene3D" id="3.30.450.40">
    <property type="match status" value="1"/>
</dbReference>
<dbReference type="InterPro" id="IPR029787">
    <property type="entry name" value="Nucleotide_cyclase"/>
</dbReference>
<evidence type="ECO:0000259" key="1">
    <source>
        <dbReference type="PROSITE" id="PS50112"/>
    </source>
</evidence>
<organism evidence="5 6">
    <name type="scientific">Shackletoniella antarctica</name>
    <dbReference type="NCBI Taxonomy" id="268115"/>
    <lineage>
        <taxon>Bacteria</taxon>
        <taxon>Bacillati</taxon>
        <taxon>Cyanobacteriota</taxon>
        <taxon>Cyanophyceae</taxon>
        <taxon>Oculatellales</taxon>
        <taxon>Oculatellaceae</taxon>
        <taxon>Shackletoniella</taxon>
    </lineage>
</organism>
<dbReference type="PANTHER" id="PTHR44757">
    <property type="entry name" value="DIGUANYLATE CYCLASE DGCP"/>
    <property type="match status" value="1"/>
</dbReference>
<dbReference type="InterPro" id="IPR001633">
    <property type="entry name" value="EAL_dom"/>
</dbReference>
<dbReference type="SUPFAM" id="SSF55781">
    <property type="entry name" value="GAF domain-like"/>
    <property type="match status" value="1"/>
</dbReference>
<dbReference type="InterPro" id="IPR029016">
    <property type="entry name" value="GAF-like_dom_sf"/>
</dbReference>
<dbReference type="InterPro" id="IPR000700">
    <property type="entry name" value="PAS-assoc_C"/>
</dbReference>
<gene>
    <name evidence="5" type="ORF">DCF17_05610</name>
</gene>
<dbReference type="Gene3D" id="3.20.20.450">
    <property type="entry name" value="EAL domain"/>
    <property type="match status" value="1"/>
</dbReference>
<feature type="domain" description="GGDEF" evidence="4">
    <location>
        <begin position="534"/>
        <end position="667"/>
    </location>
</feature>
<reference evidence="6" key="1">
    <citation type="submission" date="2018-04" db="EMBL/GenBank/DDBJ databases">
        <authorList>
            <person name="Cornet L."/>
        </authorList>
    </citation>
    <scope>NUCLEOTIDE SEQUENCE [LARGE SCALE GENOMIC DNA]</scope>
</reference>
<feature type="domain" description="PAS" evidence="1">
    <location>
        <begin position="196"/>
        <end position="233"/>
    </location>
</feature>
<dbReference type="NCBIfam" id="TIGR00229">
    <property type="entry name" value="sensory_box"/>
    <property type="match status" value="2"/>
</dbReference>
<dbReference type="CDD" id="cd00130">
    <property type="entry name" value="PAS"/>
    <property type="match status" value="2"/>
</dbReference>
<dbReference type="Pfam" id="PF01590">
    <property type="entry name" value="GAF"/>
    <property type="match status" value="1"/>
</dbReference>
<evidence type="ECO:0000313" key="6">
    <source>
        <dbReference type="Proteomes" id="UP000249081"/>
    </source>
</evidence>
<dbReference type="InterPro" id="IPR003018">
    <property type="entry name" value="GAF"/>
</dbReference>
<dbReference type="Pfam" id="PF00563">
    <property type="entry name" value="EAL"/>
    <property type="match status" value="1"/>
</dbReference>
<dbReference type="PROSITE" id="PS50883">
    <property type="entry name" value="EAL"/>
    <property type="match status" value="1"/>
</dbReference>
<sequence length="940" mass="104054">MPDPEFYRPHAPLTDLAESSASQTALLPWLTLALLWQKAWKKTWQKGEHPWLDLKPGATDSQRLIDVLPGIVFQADGDAGWSMRYLSAGCYALTGYPPEDLLGSSKVISYNDITHPDDLSRVLATIQQAIDGGQPYEVEYRIKTRSGQEKWVWEKGSLILGVEGAINGIEGFITDITPLKQSEAALHLSELSLQLAESKYRNMFENAVEGMFQSTPGGRYLTVNPMLARLYGYDSTADLMHNLTDINHQLYVQPGRRQEFAQLIQASGAVLGFESEVYRKDGSVIWISESARAFFDNHQQLVGYEGTVEDISDRKRGEAAILRRDRMLLGVAEASQCLLTAADVHQAVPQVLACLGEAATADRVYVYTHHLQSVTGEPAMTMCYEWTTPNTAPGIDQPYWQDQSYRALGLERWLPLLEQGQSICSLTRHFPPGEQAVLLRDGILSILMVPIFIDAQLWGYIGFDACEQEWEWNASDESILVAVAASLGGALKRQRTEAQMCYQVYHDTLTGLPNRAFFDQQLPQAIARTRQSDQQLAVIFLDLDNFKTINDTLSHAVGDLLLQQVTQRIGIALRAEDIVARWGGDEFTLILPNLADPSDAAKIAHRIADQLTPPFLLQNHELHVTASLGIAIFPEDGQDMTTLLQNADVAMYRAKQQGRNNYQFYTQSLSTEAAQRLTMESYLHHALGRDEFTLYYQPQVNVDTGEIVQMEALLRWQHPTLGLVAPQQFIPLAEENGLIVPIGEWVLYTACAQVMTWHQEGLPLVKLAVNLSARQLQHPNLVGMVAQVLAETGLPATHLELEITETAAMADMAASIERLRELRHLGVKISMDDFGTGYSCLSYLKQFPLDGIKIDRAFVIDLPHSAADQAMVTAIIAMARGLALSVVAEGVETAEQNCCLHHLGCSEMQGFLFGRPQPAAVAAAYLSPVSPCLQPGAAAG</sequence>
<evidence type="ECO:0000259" key="2">
    <source>
        <dbReference type="PROSITE" id="PS50113"/>
    </source>
</evidence>
<dbReference type="EMBL" id="QBMN01000026">
    <property type="protein sequence ID" value="PZO43602.1"/>
    <property type="molecule type" value="Genomic_DNA"/>
</dbReference>
<dbReference type="PROSITE" id="PS50112">
    <property type="entry name" value="PAS"/>
    <property type="match status" value="2"/>
</dbReference>
<evidence type="ECO:0000259" key="3">
    <source>
        <dbReference type="PROSITE" id="PS50883"/>
    </source>
</evidence>
<dbReference type="FunFam" id="3.20.20.450:FF:000001">
    <property type="entry name" value="Cyclic di-GMP phosphodiesterase yahA"/>
    <property type="match status" value="1"/>
</dbReference>
<dbReference type="SMART" id="SM00052">
    <property type="entry name" value="EAL"/>
    <property type="match status" value="1"/>
</dbReference>
<dbReference type="AlphaFoldDB" id="A0A2W4WGL9"/>
<dbReference type="CDD" id="cd01949">
    <property type="entry name" value="GGDEF"/>
    <property type="match status" value="1"/>
</dbReference>
<dbReference type="FunFam" id="3.30.70.270:FF:000001">
    <property type="entry name" value="Diguanylate cyclase domain protein"/>
    <property type="match status" value="1"/>
</dbReference>
<dbReference type="Pfam" id="PF13426">
    <property type="entry name" value="PAS_9"/>
    <property type="match status" value="1"/>
</dbReference>
<feature type="domain" description="PAC" evidence="2">
    <location>
        <begin position="136"/>
        <end position="188"/>
    </location>
</feature>
<dbReference type="Pfam" id="PF00990">
    <property type="entry name" value="GGDEF"/>
    <property type="match status" value="1"/>
</dbReference>
<evidence type="ECO:0000259" key="4">
    <source>
        <dbReference type="PROSITE" id="PS50887"/>
    </source>
</evidence>
<dbReference type="InterPro" id="IPR000160">
    <property type="entry name" value="GGDEF_dom"/>
</dbReference>
<dbReference type="Proteomes" id="UP000249081">
    <property type="component" value="Unassembled WGS sequence"/>
</dbReference>
<dbReference type="SUPFAM" id="SSF55785">
    <property type="entry name" value="PYP-like sensor domain (PAS domain)"/>
    <property type="match status" value="2"/>
</dbReference>
<dbReference type="SMART" id="SM00086">
    <property type="entry name" value="PAC"/>
    <property type="match status" value="2"/>
</dbReference>
<reference evidence="5 6" key="2">
    <citation type="submission" date="2018-06" db="EMBL/GenBank/DDBJ databases">
        <title>Metagenomic assembly of (sub)arctic Cyanobacteria and their associated microbiome from non-axenic cultures.</title>
        <authorList>
            <person name="Baurain D."/>
        </authorList>
    </citation>
    <scope>NUCLEOTIDE SEQUENCE [LARGE SCALE GENOMIC DNA]</scope>
    <source>
        <strain evidence="5">ULC041bin1</strain>
    </source>
</reference>
<dbReference type="SUPFAM" id="SSF141868">
    <property type="entry name" value="EAL domain-like"/>
    <property type="match status" value="1"/>
</dbReference>
<dbReference type="PROSITE" id="PS50113">
    <property type="entry name" value="PAC"/>
    <property type="match status" value="2"/>
</dbReference>
<dbReference type="InterPro" id="IPR052155">
    <property type="entry name" value="Biofilm_reg_signaling"/>
</dbReference>
<dbReference type="Gene3D" id="3.30.450.20">
    <property type="entry name" value="PAS domain"/>
    <property type="match status" value="2"/>
</dbReference>
<dbReference type="InterPro" id="IPR001610">
    <property type="entry name" value="PAC"/>
</dbReference>
<feature type="domain" description="PAS" evidence="1">
    <location>
        <begin position="63"/>
        <end position="133"/>
    </location>
</feature>
<dbReference type="InterPro" id="IPR013655">
    <property type="entry name" value="PAS_fold_3"/>
</dbReference>
<dbReference type="InterPro" id="IPR000014">
    <property type="entry name" value="PAS"/>
</dbReference>
<dbReference type="InterPro" id="IPR035919">
    <property type="entry name" value="EAL_sf"/>
</dbReference>
<dbReference type="InterPro" id="IPR035965">
    <property type="entry name" value="PAS-like_dom_sf"/>
</dbReference>
<evidence type="ECO:0000313" key="5">
    <source>
        <dbReference type="EMBL" id="PZO43602.1"/>
    </source>
</evidence>
<dbReference type="InterPro" id="IPR043128">
    <property type="entry name" value="Rev_trsase/Diguanyl_cyclase"/>
</dbReference>
<feature type="domain" description="PAC" evidence="2">
    <location>
        <begin position="271"/>
        <end position="323"/>
    </location>
</feature>
<dbReference type="SMART" id="SM00267">
    <property type="entry name" value="GGDEF"/>
    <property type="match status" value="1"/>
</dbReference>
<dbReference type="Pfam" id="PF08447">
    <property type="entry name" value="PAS_3"/>
    <property type="match status" value="1"/>
</dbReference>
<proteinExistence type="predicted"/>